<comment type="caution">
    <text evidence="1">The sequence shown here is derived from an EMBL/GenBank/DDBJ whole genome shotgun (WGS) entry which is preliminary data.</text>
</comment>
<sequence length="851" mass="97025">MFQLQLHSTRPWISISSPRLNKISQFKRNSRPYPSRFNLSSTRCISDWLMRDRGKWNIHSQMKRRDLDSSVNVNVSDKMNARFLKIDLNNFQHIQVNQAKFGISLLLSYALVKLISFLSSNSRMNAIQELFFYMVYTYPLRSLPFACMSSSMSKPTPLQLDVSLPSLQDIRWNFSRLIYLFNMQLERNVATFFIVLLVSCFSFVIIGGFLFYKLRGNAQSLEDCFWEAWACLCSSSTHLKQRTRIERVIGFILAIWGILFYSRLLSTMTEQFRNNMQRLREGAQMQVLETDHIIICGINSHLTFILKQLDKYHESAVRLGTATARRQKILLLSDLPRKQIDKLAESTAKDLNHIDVLSKSCSLSLTKSFERAAANKARAIIILPTKGDRYEVDTDAFLSVLALQPLAEMASVPTVVEVSSSNTCDLLKSISGLKVEPVQNVASKLFVQCSRQKGLIKIYRHLLNYRKNVFNLCSCPDLVGLNYRQLRHGFQKAVVCGLYRNGKIYFHPNDDEILQQTDKLLFIAPLHGKKKPQLSSNVLEEDLDHDHETVKKDGKLSRRAFDIRRIRLQNIVKRSKSGSKASESSQGPRERILMLGWRPDVVEMIEEYDNYLGPGSVLEILSDVPMDDRNKASKLAGQGKLKNVQVSHRIGNPMDYDTLKETIINIQKSMKKDEDIPLSVVVITDREWLLGDPSKADKHSAYSLLLAENICNNFGVKVQNLVAEIVDSKLGKQITRIKPSLTYIATEELMSLVTAQVAENSELNEVWKDILNAEGDEIYVKDISLYMKEGENPSFSELSERAHLRREVAIGYVKNNKKVINPVPKSEPLSLELSDALIVISELEGEQPVVL</sequence>
<keyword evidence="2" id="KW-1185">Reference proteome</keyword>
<evidence type="ECO:0000313" key="2">
    <source>
        <dbReference type="Proteomes" id="UP001060085"/>
    </source>
</evidence>
<dbReference type="Proteomes" id="UP001060085">
    <property type="component" value="Linkage Group LG08"/>
</dbReference>
<gene>
    <name evidence="1" type="ORF">M9H77_35347</name>
</gene>
<name>A0ACB9ZNQ5_CATRO</name>
<proteinExistence type="predicted"/>
<organism evidence="1 2">
    <name type="scientific">Catharanthus roseus</name>
    <name type="common">Madagascar periwinkle</name>
    <name type="synonym">Vinca rosea</name>
    <dbReference type="NCBI Taxonomy" id="4058"/>
    <lineage>
        <taxon>Eukaryota</taxon>
        <taxon>Viridiplantae</taxon>
        <taxon>Streptophyta</taxon>
        <taxon>Embryophyta</taxon>
        <taxon>Tracheophyta</taxon>
        <taxon>Spermatophyta</taxon>
        <taxon>Magnoliopsida</taxon>
        <taxon>eudicotyledons</taxon>
        <taxon>Gunneridae</taxon>
        <taxon>Pentapetalae</taxon>
        <taxon>asterids</taxon>
        <taxon>lamiids</taxon>
        <taxon>Gentianales</taxon>
        <taxon>Apocynaceae</taxon>
        <taxon>Rauvolfioideae</taxon>
        <taxon>Vinceae</taxon>
        <taxon>Catharanthinae</taxon>
        <taxon>Catharanthus</taxon>
    </lineage>
</organism>
<reference evidence="2" key="1">
    <citation type="journal article" date="2023" name="Nat. Plants">
        <title>Single-cell RNA sequencing provides a high-resolution roadmap for understanding the multicellular compartmentation of specialized metabolism.</title>
        <authorList>
            <person name="Sun S."/>
            <person name="Shen X."/>
            <person name="Li Y."/>
            <person name="Li Y."/>
            <person name="Wang S."/>
            <person name="Li R."/>
            <person name="Zhang H."/>
            <person name="Shen G."/>
            <person name="Guo B."/>
            <person name="Wei J."/>
            <person name="Xu J."/>
            <person name="St-Pierre B."/>
            <person name="Chen S."/>
            <person name="Sun C."/>
        </authorList>
    </citation>
    <scope>NUCLEOTIDE SEQUENCE [LARGE SCALE GENOMIC DNA]</scope>
</reference>
<dbReference type="EMBL" id="CM044708">
    <property type="protein sequence ID" value="KAI5649342.1"/>
    <property type="molecule type" value="Genomic_DNA"/>
</dbReference>
<evidence type="ECO:0000313" key="1">
    <source>
        <dbReference type="EMBL" id="KAI5649342.1"/>
    </source>
</evidence>
<protein>
    <submittedName>
        <fullName evidence="1">Uncharacterized protein</fullName>
    </submittedName>
</protein>
<accession>A0ACB9ZNQ5</accession>